<name>A0A8D2FLH3_THEGE</name>
<proteinExistence type="predicted"/>
<dbReference type="InterPro" id="IPR036051">
    <property type="entry name" value="KRAB_dom_sf"/>
</dbReference>
<dbReference type="Gene3D" id="6.10.140.140">
    <property type="match status" value="1"/>
</dbReference>
<dbReference type="GO" id="GO:0008270">
    <property type="term" value="F:zinc ion binding"/>
    <property type="evidence" value="ECO:0007669"/>
    <property type="project" value="UniProtKB-KW"/>
</dbReference>
<protein>
    <recommendedName>
        <fullName evidence="5">KRAB domain-containing protein</fullName>
    </recommendedName>
</protein>
<evidence type="ECO:0000256" key="4">
    <source>
        <dbReference type="ARBA" id="ARBA00022833"/>
    </source>
</evidence>
<reference evidence="6" key="3">
    <citation type="submission" date="2025-09" db="UniProtKB">
        <authorList>
            <consortium name="Ensembl"/>
        </authorList>
    </citation>
    <scope>IDENTIFICATION</scope>
</reference>
<dbReference type="PANTHER" id="PTHR24379:SF133">
    <property type="entry name" value="ZFP617 PROTEIN-RELATED"/>
    <property type="match status" value="1"/>
</dbReference>
<dbReference type="InterPro" id="IPR036236">
    <property type="entry name" value="Znf_C2H2_sf"/>
</dbReference>
<dbReference type="CDD" id="cd07765">
    <property type="entry name" value="KRAB_A-box"/>
    <property type="match status" value="1"/>
</dbReference>
<dbReference type="InterPro" id="IPR001909">
    <property type="entry name" value="KRAB"/>
</dbReference>
<keyword evidence="2" id="KW-0677">Repeat</keyword>
<dbReference type="PANTHER" id="PTHR24379">
    <property type="entry name" value="KRAB AND ZINC FINGER DOMAIN-CONTAINING"/>
    <property type="match status" value="1"/>
</dbReference>
<dbReference type="GO" id="GO:0000977">
    <property type="term" value="F:RNA polymerase II transcription regulatory region sequence-specific DNA binding"/>
    <property type="evidence" value="ECO:0007669"/>
    <property type="project" value="TreeGrafter"/>
</dbReference>
<dbReference type="AlphaFoldDB" id="A0A8D2FLH3"/>
<evidence type="ECO:0000313" key="7">
    <source>
        <dbReference type="Proteomes" id="UP000694411"/>
    </source>
</evidence>
<dbReference type="Ensembl" id="ENSTGET00000026729.1">
    <property type="protein sequence ID" value="ENSTGEP00000022388.1"/>
    <property type="gene ID" value="ENSTGEG00000018124.1"/>
</dbReference>
<evidence type="ECO:0000259" key="5">
    <source>
        <dbReference type="PROSITE" id="PS50805"/>
    </source>
</evidence>
<dbReference type="GO" id="GO:0005634">
    <property type="term" value="C:nucleus"/>
    <property type="evidence" value="ECO:0007669"/>
    <property type="project" value="TreeGrafter"/>
</dbReference>
<organism evidence="6 7">
    <name type="scientific">Theropithecus gelada</name>
    <name type="common">Gelada baboon</name>
    <dbReference type="NCBI Taxonomy" id="9565"/>
    <lineage>
        <taxon>Eukaryota</taxon>
        <taxon>Metazoa</taxon>
        <taxon>Chordata</taxon>
        <taxon>Craniata</taxon>
        <taxon>Vertebrata</taxon>
        <taxon>Euteleostomi</taxon>
        <taxon>Mammalia</taxon>
        <taxon>Eutheria</taxon>
        <taxon>Euarchontoglires</taxon>
        <taxon>Primates</taxon>
        <taxon>Haplorrhini</taxon>
        <taxon>Catarrhini</taxon>
        <taxon>Cercopithecidae</taxon>
        <taxon>Cercopithecinae</taxon>
        <taxon>Theropithecus</taxon>
    </lineage>
</organism>
<dbReference type="GO" id="GO:0000981">
    <property type="term" value="F:DNA-binding transcription factor activity, RNA polymerase II-specific"/>
    <property type="evidence" value="ECO:0007669"/>
    <property type="project" value="TreeGrafter"/>
</dbReference>
<keyword evidence="7" id="KW-1185">Reference proteome</keyword>
<keyword evidence="4" id="KW-0862">Zinc</keyword>
<accession>A0A8D2FLH3</accession>
<dbReference type="PROSITE" id="PS50805">
    <property type="entry name" value="KRAB"/>
    <property type="match status" value="1"/>
</dbReference>
<reference evidence="6" key="2">
    <citation type="submission" date="2025-08" db="UniProtKB">
        <authorList>
            <consortium name="Ensembl"/>
        </authorList>
    </citation>
    <scope>IDENTIFICATION</scope>
</reference>
<evidence type="ECO:0000256" key="2">
    <source>
        <dbReference type="ARBA" id="ARBA00022737"/>
    </source>
</evidence>
<dbReference type="Pfam" id="PF01352">
    <property type="entry name" value="KRAB"/>
    <property type="match status" value="1"/>
</dbReference>
<dbReference type="SUPFAM" id="SSF109640">
    <property type="entry name" value="KRAB domain (Kruppel-associated box)"/>
    <property type="match status" value="1"/>
</dbReference>
<evidence type="ECO:0000256" key="1">
    <source>
        <dbReference type="ARBA" id="ARBA00022723"/>
    </source>
</evidence>
<reference evidence="6" key="1">
    <citation type="submission" date="2018-05" db="EMBL/GenBank/DDBJ databases">
        <title>Whole genome of Theropithecus gelada.</title>
        <authorList>
            <person name="Chiou K.L."/>
            <person name="Snyder-Mackler N."/>
        </authorList>
    </citation>
    <scope>NUCLEOTIDE SEQUENCE [LARGE SCALE GENOMIC DNA]</scope>
</reference>
<keyword evidence="1" id="KW-0479">Metal-binding</keyword>
<evidence type="ECO:0000313" key="6">
    <source>
        <dbReference type="Ensembl" id="ENSTGEP00000022388.1"/>
    </source>
</evidence>
<feature type="domain" description="KRAB" evidence="5">
    <location>
        <begin position="1"/>
        <end position="74"/>
    </location>
</feature>
<dbReference type="Proteomes" id="UP000694411">
    <property type="component" value="Chromosome X"/>
</dbReference>
<evidence type="ECO:0000256" key="3">
    <source>
        <dbReference type="ARBA" id="ARBA00022771"/>
    </source>
</evidence>
<sequence length="101" mass="11515">MGSQGCSEKLTQEKWALLDPSQKNLYRDVMEKTSRNLASFKNPGRNLRSYIMERLCESKEGNHHGETFSQIPNLNVKKKSPTRVKPCECSVCGKVFMSFIS</sequence>
<keyword evidence="3" id="KW-0863">Zinc-finger</keyword>
<dbReference type="SUPFAM" id="SSF57667">
    <property type="entry name" value="beta-beta-alpha zinc fingers"/>
    <property type="match status" value="1"/>
</dbReference>